<sequence>MGPALRPMTEANDRADEIMFNSEDLQQRAHGGTWATVPYGGWLVSFTPWVVLIRLDWTGARRSMARVGKTLGNGERGRAWRNEEAGEGEGESRAEQSSAAQHRGKDSSDLRTAGAGHRSLDFGASTANGSLSPDFETAARSCGRAWWRDGGRKHRTKRAFLRSRPMLPIPGRRKSCVRYCGREISNTRNL</sequence>
<name>A0A3D8SDZ2_9HELO</name>
<dbReference type="AlphaFoldDB" id="A0A3D8SDZ2"/>
<keyword evidence="3" id="KW-1185">Reference proteome</keyword>
<reference evidence="2 3" key="1">
    <citation type="journal article" date="2018" name="IMA Fungus">
        <title>IMA Genome-F 9: Draft genome sequence of Annulohypoxylon stygium, Aspergillus mulundensis, Berkeleyomyces basicola (syn. Thielaviopsis basicola), Ceratocystis smalleyi, two Cercospora beticola strains, Coleophoma cylindrospora, Fusarium fracticaudum, Phialophora cf. hyalina, and Morchella septimelata.</title>
        <authorList>
            <person name="Wingfield B.D."/>
            <person name="Bills G.F."/>
            <person name="Dong Y."/>
            <person name="Huang W."/>
            <person name="Nel W.J."/>
            <person name="Swalarsk-Parry B.S."/>
            <person name="Vaghefi N."/>
            <person name="Wilken P.M."/>
            <person name="An Z."/>
            <person name="de Beer Z.W."/>
            <person name="De Vos L."/>
            <person name="Chen L."/>
            <person name="Duong T.A."/>
            <person name="Gao Y."/>
            <person name="Hammerbacher A."/>
            <person name="Kikkert J.R."/>
            <person name="Li Y."/>
            <person name="Li H."/>
            <person name="Li K."/>
            <person name="Li Q."/>
            <person name="Liu X."/>
            <person name="Ma X."/>
            <person name="Naidoo K."/>
            <person name="Pethybridge S.J."/>
            <person name="Sun J."/>
            <person name="Steenkamp E.T."/>
            <person name="van der Nest M.A."/>
            <person name="van Wyk S."/>
            <person name="Wingfield M.J."/>
            <person name="Xiong C."/>
            <person name="Yue Q."/>
            <person name="Zhang X."/>
        </authorList>
    </citation>
    <scope>NUCLEOTIDE SEQUENCE [LARGE SCALE GENOMIC DNA]</scope>
    <source>
        <strain evidence="2 3">BP6252</strain>
    </source>
</reference>
<feature type="compositionally biased region" description="Basic and acidic residues" evidence="1">
    <location>
        <begin position="75"/>
        <end position="94"/>
    </location>
</feature>
<dbReference type="EMBL" id="PDLM01000002">
    <property type="protein sequence ID" value="RDW84556.1"/>
    <property type="molecule type" value="Genomic_DNA"/>
</dbReference>
<evidence type="ECO:0000313" key="3">
    <source>
        <dbReference type="Proteomes" id="UP000256645"/>
    </source>
</evidence>
<gene>
    <name evidence="2" type="ORF">BP6252_02146</name>
</gene>
<protein>
    <submittedName>
        <fullName evidence="2">Uncharacterized protein</fullName>
    </submittedName>
</protein>
<evidence type="ECO:0000313" key="2">
    <source>
        <dbReference type="EMBL" id="RDW84556.1"/>
    </source>
</evidence>
<dbReference type="Proteomes" id="UP000256645">
    <property type="component" value="Unassembled WGS sequence"/>
</dbReference>
<feature type="region of interest" description="Disordered" evidence="1">
    <location>
        <begin position="72"/>
        <end position="126"/>
    </location>
</feature>
<comment type="caution">
    <text evidence="2">The sequence shown here is derived from an EMBL/GenBank/DDBJ whole genome shotgun (WGS) entry which is preliminary data.</text>
</comment>
<evidence type="ECO:0000256" key="1">
    <source>
        <dbReference type="SAM" id="MobiDB-lite"/>
    </source>
</evidence>
<accession>A0A3D8SDZ2</accession>
<organism evidence="2 3">
    <name type="scientific">Coleophoma cylindrospora</name>
    <dbReference type="NCBI Taxonomy" id="1849047"/>
    <lineage>
        <taxon>Eukaryota</taxon>
        <taxon>Fungi</taxon>
        <taxon>Dikarya</taxon>
        <taxon>Ascomycota</taxon>
        <taxon>Pezizomycotina</taxon>
        <taxon>Leotiomycetes</taxon>
        <taxon>Helotiales</taxon>
        <taxon>Dermateaceae</taxon>
        <taxon>Coleophoma</taxon>
    </lineage>
</organism>
<proteinExistence type="predicted"/>